<name>A0A9P3FY63_9APHY</name>
<dbReference type="EMBL" id="BPQB01000001">
    <property type="protein sequence ID" value="GJE84721.1"/>
    <property type="molecule type" value="Genomic_DNA"/>
</dbReference>
<dbReference type="Proteomes" id="UP000703269">
    <property type="component" value="Unassembled WGS sequence"/>
</dbReference>
<feature type="region of interest" description="Disordered" evidence="1">
    <location>
        <begin position="37"/>
        <end position="56"/>
    </location>
</feature>
<evidence type="ECO:0000256" key="1">
    <source>
        <dbReference type="SAM" id="MobiDB-lite"/>
    </source>
</evidence>
<gene>
    <name evidence="2" type="ORF">PsYK624_007970</name>
</gene>
<accession>A0A9P3FY63</accession>
<proteinExistence type="predicted"/>
<protein>
    <submittedName>
        <fullName evidence="2">Uncharacterized protein</fullName>
    </submittedName>
</protein>
<feature type="region of interest" description="Disordered" evidence="1">
    <location>
        <begin position="66"/>
        <end position="88"/>
    </location>
</feature>
<dbReference type="AlphaFoldDB" id="A0A9P3FY63"/>
<comment type="caution">
    <text evidence="2">The sequence shown here is derived from an EMBL/GenBank/DDBJ whole genome shotgun (WGS) entry which is preliminary data.</text>
</comment>
<evidence type="ECO:0000313" key="2">
    <source>
        <dbReference type="EMBL" id="GJE84721.1"/>
    </source>
</evidence>
<reference evidence="2 3" key="1">
    <citation type="submission" date="2021-08" db="EMBL/GenBank/DDBJ databases">
        <title>Draft Genome Sequence of Phanerochaete sordida strain YK-624.</title>
        <authorList>
            <person name="Mori T."/>
            <person name="Dohra H."/>
            <person name="Suzuki T."/>
            <person name="Kawagishi H."/>
            <person name="Hirai H."/>
        </authorList>
    </citation>
    <scope>NUCLEOTIDE SEQUENCE [LARGE SCALE GENOMIC DNA]</scope>
    <source>
        <strain evidence="2 3">YK-624</strain>
    </source>
</reference>
<evidence type="ECO:0000313" key="3">
    <source>
        <dbReference type="Proteomes" id="UP000703269"/>
    </source>
</evidence>
<sequence length="88" mass="9867">MRSSYGKNIPKFYCVGHQATWRVGISSDALGCPQIAAGETGWPDDSPPTRLPDTLTPRRYVVTPSSLTQSGRRRCRRPRVDPSWDIHV</sequence>
<keyword evidence="3" id="KW-1185">Reference proteome</keyword>
<feature type="compositionally biased region" description="Basic and acidic residues" evidence="1">
    <location>
        <begin position="78"/>
        <end position="88"/>
    </location>
</feature>
<organism evidence="2 3">
    <name type="scientific">Phanerochaete sordida</name>
    <dbReference type="NCBI Taxonomy" id="48140"/>
    <lineage>
        <taxon>Eukaryota</taxon>
        <taxon>Fungi</taxon>
        <taxon>Dikarya</taxon>
        <taxon>Basidiomycota</taxon>
        <taxon>Agaricomycotina</taxon>
        <taxon>Agaricomycetes</taxon>
        <taxon>Polyporales</taxon>
        <taxon>Phanerochaetaceae</taxon>
        <taxon>Phanerochaete</taxon>
    </lineage>
</organism>